<dbReference type="InterPro" id="IPR036318">
    <property type="entry name" value="FAD-bd_PCMH-like_sf"/>
</dbReference>
<dbReference type="GO" id="GO:0071949">
    <property type="term" value="F:FAD binding"/>
    <property type="evidence" value="ECO:0007669"/>
    <property type="project" value="InterPro"/>
</dbReference>
<evidence type="ECO:0000256" key="2">
    <source>
        <dbReference type="ARBA" id="ARBA00005466"/>
    </source>
</evidence>
<feature type="domain" description="FAD-binding PCMH-type" evidence="7">
    <location>
        <begin position="79"/>
        <end position="251"/>
    </location>
</feature>
<keyword evidence="9" id="KW-1185">Reference proteome</keyword>
<evidence type="ECO:0000256" key="3">
    <source>
        <dbReference type="ARBA" id="ARBA00022630"/>
    </source>
</evidence>
<feature type="signal peptide" evidence="6">
    <location>
        <begin position="1"/>
        <end position="21"/>
    </location>
</feature>
<keyword evidence="4" id="KW-0274">FAD</keyword>
<comment type="cofactor">
    <cofactor evidence="1">
        <name>FAD</name>
        <dbReference type="ChEBI" id="CHEBI:57692"/>
    </cofactor>
</comment>
<gene>
    <name evidence="8" type="ORF">BJ508DRAFT_365632</name>
</gene>
<dbReference type="Gene3D" id="3.40.462.20">
    <property type="match status" value="1"/>
</dbReference>
<proteinExistence type="inferred from homology"/>
<dbReference type="GO" id="GO:0016491">
    <property type="term" value="F:oxidoreductase activity"/>
    <property type="evidence" value="ECO:0007669"/>
    <property type="project" value="UniProtKB-KW"/>
</dbReference>
<name>A0A3N4HP71_ASCIM</name>
<feature type="chain" id="PRO_5018052930" evidence="6">
    <location>
        <begin position="22"/>
        <end position="520"/>
    </location>
</feature>
<evidence type="ECO:0000256" key="1">
    <source>
        <dbReference type="ARBA" id="ARBA00001974"/>
    </source>
</evidence>
<evidence type="ECO:0000256" key="4">
    <source>
        <dbReference type="ARBA" id="ARBA00022827"/>
    </source>
</evidence>
<dbReference type="Proteomes" id="UP000275078">
    <property type="component" value="Unassembled WGS sequence"/>
</dbReference>
<evidence type="ECO:0000313" key="9">
    <source>
        <dbReference type="Proteomes" id="UP000275078"/>
    </source>
</evidence>
<keyword evidence="5" id="KW-0560">Oxidoreductase</keyword>
<dbReference type="InterPro" id="IPR006093">
    <property type="entry name" value="Oxy_OxRdtase_FAD_BS"/>
</dbReference>
<evidence type="ECO:0000313" key="8">
    <source>
        <dbReference type="EMBL" id="RPA75529.1"/>
    </source>
</evidence>
<accession>A0A3N4HP71</accession>
<dbReference type="InterPro" id="IPR050416">
    <property type="entry name" value="FAD-linked_Oxidoreductase"/>
</dbReference>
<dbReference type="AlphaFoldDB" id="A0A3N4HP71"/>
<evidence type="ECO:0000259" key="7">
    <source>
        <dbReference type="PROSITE" id="PS51387"/>
    </source>
</evidence>
<protein>
    <submittedName>
        <fullName evidence="8">FAD-binding domain-containing protein</fullName>
    </submittedName>
</protein>
<dbReference type="PANTHER" id="PTHR42973:SF39">
    <property type="entry name" value="FAD-BINDING PCMH-TYPE DOMAIN-CONTAINING PROTEIN"/>
    <property type="match status" value="1"/>
</dbReference>
<dbReference type="STRING" id="1160509.A0A3N4HP71"/>
<dbReference type="Pfam" id="PF01565">
    <property type="entry name" value="FAD_binding_4"/>
    <property type="match status" value="1"/>
</dbReference>
<dbReference type="InterPro" id="IPR016166">
    <property type="entry name" value="FAD-bd_PCMH"/>
</dbReference>
<dbReference type="PROSITE" id="PS00862">
    <property type="entry name" value="OX2_COVAL_FAD"/>
    <property type="match status" value="1"/>
</dbReference>
<dbReference type="EMBL" id="ML119762">
    <property type="protein sequence ID" value="RPA75529.1"/>
    <property type="molecule type" value="Genomic_DNA"/>
</dbReference>
<dbReference type="InterPro" id="IPR006094">
    <property type="entry name" value="Oxid_FAD_bind_N"/>
</dbReference>
<dbReference type="OrthoDB" id="407275at2759"/>
<keyword evidence="6" id="KW-0732">Signal</keyword>
<evidence type="ECO:0000256" key="5">
    <source>
        <dbReference type="ARBA" id="ARBA00023002"/>
    </source>
</evidence>
<dbReference type="Gene3D" id="3.30.465.10">
    <property type="match status" value="1"/>
</dbReference>
<dbReference type="InterPro" id="IPR012951">
    <property type="entry name" value="BBE"/>
</dbReference>
<dbReference type="InterPro" id="IPR016169">
    <property type="entry name" value="FAD-bd_PCMH_sub2"/>
</dbReference>
<dbReference type="SUPFAM" id="SSF56176">
    <property type="entry name" value="FAD-binding/transporter-associated domain-like"/>
    <property type="match status" value="1"/>
</dbReference>
<keyword evidence="3" id="KW-0285">Flavoprotein</keyword>
<dbReference type="PROSITE" id="PS51387">
    <property type="entry name" value="FAD_PCMH"/>
    <property type="match status" value="1"/>
</dbReference>
<sequence length="520" mass="57852">MKVFSAQFLYTLIILPAPVFSFPPWIIPESEVPPIPPVIAVAKYGNPIVTSCLSNSTIEHVLPSSPKYASLSRSYNLRFDYKPAAIAYPKTPEEVQQIVKCAISKDIKLSIRGGGHSYGAFAFGGEDGRLMIDMERFQTISYDESTEIATVGAGVRLGNLASKLLGHGRAIPHGACANVGVSGLALHGGYGMASRLWGLTLDVITEIRGVTADGELFVANESENEELFWALRGAGSAFGIATEFKFKTFPAPETLIAWRYDFQFRNAEDAARAFMEFQAFGREKAPAKLSIQIEVTENNIGILGNFFGPREEYDDVIHELYDILTMVYGGEPKVEIREQTWHENLVRMNGGPILTPTVGFNQFDSFYAKSLVVPDGDDLTYETALSLFKFVFDTRGSAPHYFFQINLYGGKNSQIAAVSADETAYADRDALLNFQFYAYIDRDDVFTPDIITFIQDMDNSITSIQNPRNGELWPAYANYIDPTLTNEEAGPRYYGHNLERLRQLKEKYDPERRLGVGLGI</sequence>
<evidence type="ECO:0000256" key="6">
    <source>
        <dbReference type="SAM" id="SignalP"/>
    </source>
</evidence>
<dbReference type="PANTHER" id="PTHR42973">
    <property type="entry name" value="BINDING OXIDOREDUCTASE, PUTATIVE (AFU_ORTHOLOGUE AFUA_1G17690)-RELATED"/>
    <property type="match status" value="1"/>
</dbReference>
<reference evidence="8 9" key="1">
    <citation type="journal article" date="2018" name="Nat. Ecol. Evol.">
        <title>Pezizomycetes genomes reveal the molecular basis of ectomycorrhizal truffle lifestyle.</title>
        <authorList>
            <person name="Murat C."/>
            <person name="Payen T."/>
            <person name="Noel B."/>
            <person name="Kuo A."/>
            <person name="Morin E."/>
            <person name="Chen J."/>
            <person name="Kohler A."/>
            <person name="Krizsan K."/>
            <person name="Balestrini R."/>
            <person name="Da Silva C."/>
            <person name="Montanini B."/>
            <person name="Hainaut M."/>
            <person name="Levati E."/>
            <person name="Barry K.W."/>
            <person name="Belfiori B."/>
            <person name="Cichocki N."/>
            <person name="Clum A."/>
            <person name="Dockter R.B."/>
            <person name="Fauchery L."/>
            <person name="Guy J."/>
            <person name="Iotti M."/>
            <person name="Le Tacon F."/>
            <person name="Lindquist E.A."/>
            <person name="Lipzen A."/>
            <person name="Malagnac F."/>
            <person name="Mello A."/>
            <person name="Molinier V."/>
            <person name="Miyauchi S."/>
            <person name="Poulain J."/>
            <person name="Riccioni C."/>
            <person name="Rubini A."/>
            <person name="Sitrit Y."/>
            <person name="Splivallo R."/>
            <person name="Traeger S."/>
            <person name="Wang M."/>
            <person name="Zifcakova L."/>
            <person name="Wipf D."/>
            <person name="Zambonelli A."/>
            <person name="Paolocci F."/>
            <person name="Nowrousian M."/>
            <person name="Ottonello S."/>
            <person name="Baldrian P."/>
            <person name="Spatafora J.W."/>
            <person name="Henrissat B."/>
            <person name="Nagy L.G."/>
            <person name="Aury J.M."/>
            <person name="Wincker P."/>
            <person name="Grigoriev I.V."/>
            <person name="Bonfante P."/>
            <person name="Martin F.M."/>
        </authorList>
    </citation>
    <scope>NUCLEOTIDE SEQUENCE [LARGE SCALE GENOMIC DNA]</scope>
    <source>
        <strain evidence="8 9">RN42</strain>
    </source>
</reference>
<comment type="similarity">
    <text evidence="2">Belongs to the oxygen-dependent FAD-linked oxidoreductase family.</text>
</comment>
<dbReference type="Pfam" id="PF08031">
    <property type="entry name" value="BBE"/>
    <property type="match status" value="1"/>
</dbReference>
<organism evidence="8 9">
    <name type="scientific">Ascobolus immersus RN42</name>
    <dbReference type="NCBI Taxonomy" id="1160509"/>
    <lineage>
        <taxon>Eukaryota</taxon>
        <taxon>Fungi</taxon>
        <taxon>Dikarya</taxon>
        <taxon>Ascomycota</taxon>
        <taxon>Pezizomycotina</taxon>
        <taxon>Pezizomycetes</taxon>
        <taxon>Pezizales</taxon>
        <taxon>Ascobolaceae</taxon>
        <taxon>Ascobolus</taxon>
    </lineage>
</organism>